<dbReference type="Proteomes" id="UP000818603">
    <property type="component" value="Unassembled WGS sequence"/>
</dbReference>
<evidence type="ECO:0000313" key="7">
    <source>
        <dbReference type="Proteomes" id="UP000818603"/>
    </source>
</evidence>
<reference evidence="4" key="3">
    <citation type="submission" date="2020-09" db="EMBL/GenBank/DDBJ databases">
        <authorList>
            <person name="Sun Q."/>
            <person name="Zhou Y."/>
        </authorList>
    </citation>
    <scope>NUCLEOTIDE SEQUENCE</scope>
    <source>
        <strain evidence="4">CGMCC 1.14984</strain>
    </source>
</reference>
<dbReference type="GO" id="GO:0015920">
    <property type="term" value="P:lipopolysaccharide transport"/>
    <property type="evidence" value="ECO:0007669"/>
    <property type="project" value="TreeGrafter"/>
</dbReference>
<evidence type="ECO:0000313" key="5">
    <source>
        <dbReference type="EMBL" id="NHK29489.1"/>
    </source>
</evidence>
<feature type="signal peptide" evidence="2">
    <location>
        <begin position="1"/>
        <end position="28"/>
    </location>
</feature>
<keyword evidence="7" id="KW-1185">Reference proteome</keyword>
<sequence>MFSRFRAAGRLGLVSALIPALMMGTAAAQFSQNSNAPIDITGAQFEAFQNEDYALWTGDVQVVQGEVILTAPQLKIYGIGGGRFNRVDATGGIRYTNGLEAISGDRAVYRKENETIVVTGNVVVVQGRQVMTGQQMTYYLDTGKIVFNKETKARVRGVFFTEDNAPSNSGPATEG</sequence>
<feature type="domain" description="Organic solvent tolerance-like N-terminal" evidence="3">
    <location>
        <begin position="40"/>
        <end position="143"/>
    </location>
</feature>
<organism evidence="4 6">
    <name type="scientific">Aquisalinus luteolus</name>
    <dbReference type="NCBI Taxonomy" id="1566827"/>
    <lineage>
        <taxon>Bacteria</taxon>
        <taxon>Pseudomonadati</taxon>
        <taxon>Pseudomonadota</taxon>
        <taxon>Alphaproteobacteria</taxon>
        <taxon>Parvularculales</taxon>
        <taxon>Parvularculaceae</taxon>
        <taxon>Aquisalinus</taxon>
    </lineage>
</organism>
<dbReference type="InterPro" id="IPR052037">
    <property type="entry name" value="LPS_export_LptA"/>
</dbReference>
<dbReference type="Proteomes" id="UP000621856">
    <property type="component" value="Unassembled WGS sequence"/>
</dbReference>
<dbReference type="RefSeq" id="WP_166426598.1">
    <property type="nucleotide sequence ID" value="NZ_BMGZ01000005.1"/>
</dbReference>
<dbReference type="PANTHER" id="PTHR36504">
    <property type="entry name" value="LIPOPOLYSACCHARIDE EXPORT SYSTEM PROTEIN LPTA"/>
    <property type="match status" value="1"/>
</dbReference>
<gene>
    <name evidence="5" type="ORF">FF098_016375</name>
    <name evidence="4" type="ORF">GCM10011355_33250</name>
</gene>
<evidence type="ECO:0000256" key="1">
    <source>
        <dbReference type="ARBA" id="ARBA00022729"/>
    </source>
</evidence>
<dbReference type="EMBL" id="BMGZ01000005">
    <property type="protein sequence ID" value="GGI01787.1"/>
    <property type="molecule type" value="Genomic_DNA"/>
</dbReference>
<dbReference type="GO" id="GO:0017089">
    <property type="term" value="F:glycolipid transfer activity"/>
    <property type="evidence" value="ECO:0007669"/>
    <property type="project" value="TreeGrafter"/>
</dbReference>
<evidence type="ECO:0000256" key="2">
    <source>
        <dbReference type="SAM" id="SignalP"/>
    </source>
</evidence>
<dbReference type="Pfam" id="PF03968">
    <property type="entry name" value="LptD_N"/>
    <property type="match status" value="1"/>
</dbReference>
<name>A0A8J3ES34_9PROT</name>
<dbReference type="AlphaFoldDB" id="A0A8J3ES34"/>
<dbReference type="InterPro" id="IPR005653">
    <property type="entry name" value="OstA-like_N"/>
</dbReference>
<dbReference type="EMBL" id="VCJR02000005">
    <property type="protein sequence ID" value="NHK29489.1"/>
    <property type="molecule type" value="Genomic_DNA"/>
</dbReference>
<dbReference type="PANTHER" id="PTHR36504:SF1">
    <property type="entry name" value="LIPOPOLYSACCHARIDE EXPORT SYSTEM PROTEIN LPTA"/>
    <property type="match status" value="1"/>
</dbReference>
<dbReference type="GO" id="GO:0030288">
    <property type="term" value="C:outer membrane-bounded periplasmic space"/>
    <property type="evidence" value="ECO:0007669"/>
    <property type="project" value="TreeGrafter"/>
</dbReference>
<evidence type="ECO:0000259" key="3">
    <source>
        <dbReference type="Pfam" id="PF03968"/>
    </source>
</evidence>
<comment type="caution">
    <text evidence="4">The sequence shown here is derived from an EMBL/GenBank/DDBJ whole genome shotgun (WGS) entry which is preliminary data.</text>
</comment>
<reference evidence="4" key="1">
    <citation type="journal article" date="2014" name="Int. J. Syst. Evol. Microbiol.">
        <title>Complete genome sequence of Corynebacterium casei LMG S-19264T (=DSM 44701T), isolated from a smear-ripened cheese.</title>
        <authorList>
            <consortium name="US DOE Joint Genome Institute (JGI-PGF)"/>
            <person name="Walter F."/>
            <person name="Albersmeier A."/>
            <person name="Kalinowski J."/>
            <person name="Ruckert C."/>
        </authorList>
    </citation>
    <scope>NUCLEOTIDE SEQUENCE</scope>
    <source>
        <strain evidence="4">CGMCC 1.14984</strain>
    </source>
</reference>
<dbReference type="Gene3D" id="2.60.450.10">
    <property type="entry name" value="Lipopolysaccharide (LPS) transport protein A like domain"/>
    <property type="match status" value="1"/>
</dbReference>
<proteinExistence type="predicted"/>
<accession>A0A8J3ES34</accession>
<reference evidence="5 7" key="2">
    <citation type="submission" date="2020-02" db="EMBL/GenBank/DDBJ databases">
        <title>Genome sequence of Parvularcula flava strain NH6-79.</title>
        <authorList>
            <person name="Abdul Karim M.H."/>
            <person name="Lam M.Q."/>
            <person name="Chen S.J."/>
            <person name="Yahya A."/>
            <person name="Shahir S."/>
            <person name="Shamsir M.S."/>
            <person name="Chong C.S."/>
        </authorList>
    </citation>
    <scope>NUCLEOTIDE SEQUENCE [LARGE SCALE GENOMIC DNA]</scope>
    <source>
        <strain evidence="5 7">NH6-79</strain>
    </source>
</reference>
<evidence type="ECO:0000313" key="6">
    <source>
        <dbReference type="Proteomes" id="UP000621856"/>
    </source>
</evidence>
<protein>
    <recommendedName>
        <fullName evidence="3">Organic solvent tolerance-like N-terminal domain-containing protein</fullName>
    </recommendedName>
</protein>
<evidence type="ECO:0000313" key="4">
    <source>
        <dbReference type="EMBL" id="GGI01787.1"/>
    </source>
</evidence>
<feature type="chain" id="PRO_5035313089" description="Organic solvent tolerance-like N-terminal domain-containing protein" evidence="2">
    <location>
        <begin position="29"/>
        <end position="175"/>
    </location>
</feature>
<dbReference type="GO" id="GO:0009279">
    <property type="term" value="C:cell outer membrane"/>
    <property type="evidence" value="ECO:0007669"/>
    <property type="project" value="TreeGrafter"/>
</dbReference>
<keyword evidence="1 2" id="KW-0732">Signal</keyword>